<gene>
    <name evidence="2" type="ORF">ZIOFF_020848</name>
</gene>
<dbReference type="AlphaFoldDB" id="A0A8J5L840"/>
<comment type="caution">
    <text evidence="2">The sequence shown here is derived from an EMBL/GenBank/DDBJ whole genome shotgun (WGS) entry which is preliminary data.</text>
</comment>
<sequence>MNFGLIDGLLATLHQLQTISKKKLNIIAGDQNMDTGLLCDRCHRLSSPAVEGRGEASFTSSNPSLGFADDDEGVGISFIRRIPRLLLLLPMLASSARVDTSSRRSLPSFSSHSPIGGLVGDRGVGEGDEAHVDLSGDDPDARDTTMAEIGRMLMRMFDPEASLCVFLHLWIAKAAEIKRNQRLGDYVSSMESGSLSSDAR</sequence>
<name>A0A8J5L840_ZINOF</name>
<evidence type="ECO:0000313" key="3">
    <source>
        <dbReference type="Proteomes" id="UP000734854"/>
    </source>
</evidence>
<proteinExistence type="predicted"/>
<reference evidence="2 3" key="1">
    <citation type="submission" date="2020-08" db="EMBL/GenBank/DDBJ databases">
        <title>Plant Genome Project.</title>
        <authorList>
            <person name="Zhang R.-G."/>
        </authorList>
    </citation>
    <scope>NUCLEOTIDE SEQUENCE [LARGE SCALE GENOMIC DNA]</scope>
    <source>
        <tissue evidence="2">Rhizome</tissue>
    </source>
</reference>
<feature type="compositionally biased region" description="Basic and acidic residues" evidence="1">
    <location>
        <begin position="123"/>
        <end position="142"/>
    </location>
</feature>
<organism evidence="2 3">
    <name type="scientific">Zingiber officinale</name>
    <name type="common">Ginger</name>
    <name type="synonym">Amomum zingiber</name>
    <dbReference type="NCBI Taxonomy" id="94328"/>
    <lineage>
        <taxon>Eukaryota</taxon>
        <taxon>Viridiplantae</taxon>
        <taxon>Streptophyta</taxon>
        <taxon>Embryophyta</taxon>
        <taxon>Tracheophyta</taxon>
        <taxon>Spermatophyta</taxon>
        <taxon>Magnoliopsida</taxon>
        <taxon>Liliopsida</taxon>
        <taxon>Zingiberales</taxon>
        <taxon>Zingiberaceae</taxon>
        <taxon>Zingiber</taxon>
    </lineage>
</organism>
<evidence type="ECO:0000256" key="1">
    <source>
        <dbReference type="SAM" id="MobiDB-lite"/>
    </source>
</evidence>
<dbReference type="EMBL" id="JACMSC010000006">
    <property type="protein sequence ID" value="KAG6517456.1"/>
    <property type="molecule type" value="Genomic_DNA"/>
</dbReference>
<protein>
    <submittedName>
        <fullName evidence="2">Uncharacterized protein</fullName>
    </submittedName>
</protein>
<dbReference type="Proteomes" id="UP000734854">
    <property type="component" value="Unassembled WGS sequence"/>
</dbReference>
<feature type="region of interest" description="Disordered" evidence="1">
    <location>
        <begin position="117"/>
        <end position="142"/>
    </location>
</feature>
<evidence type="ECO:0000313" key="2">
    <source>
        <dbReference type="EMBL" id="KAG6517456.1"/>
    </source>
</evidence>
<keyword evidence="3" id="KW-1185">Reference proteome</keyword>
<accession>A0A8J5L840</accession>